<dbReference type="Proteomes" id="UP000295479">
    <property type="component" value="Unassembled WGS sequence"/>
</dbReference>
<dbReference type="InterPro" id="IPR026444">
    <property type="entry name" value="Secre_tail"/>
</dbReference>
<keyword evidence="4" id="KW-1185">Reference proteome</keyword>
<dbReference type="SUPFAM" id="SSF51126">
    <property type="entry name" value="Pectin lyase-like"/>
    <property type="match status" value="1"/>
</dbReference>
<evidence type="ECO:0000256" key="1">
    <source>
        <dbReference type="ARBA" id="ARBA00022729"/>
    </source>
</evidence>
<evidence type="ECO:0000259" key="2">
    <source>
        <dbReference type="Pfam" id="PF18962"/>
    </source>
</evidence>
<reference evidence="3 4" key="1">
    <citation type="submission" date="2019-03" db="EMBL/GenBank/DDBJ databases">
        <title>Flavobacterium AR-3-4 sp. nov. isolated from arctic soil.</title>
        <authorList>
            <person name="Chaudhary D.K."/>
        </authorList>
    </citation>
    <scope>NUCLEOTIDE SEQUENCE [LARGE SCALE GENOMIC DNA]</scope>
    <source>
        <strain evidence="3 4">AR-3-4</strain>
    </source>
</reference>
<dbReference type="CDD" id="cd14251">
    <property type="entry name" value="PL-6"/>
    <property type="match status" value="1"/>
</dbReference>
<organism evidence="3 4">
    <name type="scientific">Flavobacterium cellulosilyticum</name>
    <dbReference type="NCBI Taxonomy" id="2541731"/>
    <lineage>
        <taxon>Bacteria</taxon>
        <taxon>Pseudomonadati</taxon>
        <taxon>Bacteroidota</taxon>
        <taxon>Flavobacteriia</taxon>
        <taxon>Flavobacteriales</taxon>
        <taxon>Flavobacteriaceae</taxon>
        <taxon>Flavobacterium</taxon>
    </lineage>
</organism>
<dbReference type="RefSeq" id="WP_132002364.1">
    <property type="nucleotide sequence ID" value="NZ_SMFK01000002.1"/>
</dbReference>
<keyword evidence="1" id="KW-0732">Signal</keyword>
<dbReference type="NCBIfam" id="TIGR04183">
    <property type="entry name" value="Por_Secre_tail"/>
    <property type="match status" value="1"/>
</dbReference>
<gene>
    <name evidence="3" type="ORF">E0F76_05280</name>
</gene>
<evidence type="ECO:0000313" key="4">
    <source>
        <dbReference type="Proteomes" id="UP000295479"/>
    </source>
</evidence>
<proteinExistence type="predicted"/>
<comment type="caution">
    <text evidence="3">The sequence shown here is derived from an EMBL/GenBank/DDBJ whole genome shotgun (WGS) entry which is preliminary data.</text>
</comment>
<name>A0A4R5CEQ4_9FLAO</name>
<dbReference type="InterPro" id="IPR011050">
    <property type="entry name" value="Pectin_lyase_fold/virulence"/>
</dbReference>
<evidence type="ECO:0000313" key="3">
    <source>
        <dbReference type="EMBL" id="TDD98541.1"/>
    </source>
</evidence>
<dbReference type="OrthoDB" id="6475864at2"/>
<sequence>MKIITPIKQFAFSMVMNLKFFFTIAVITVFGVNMHSQIVTTASSLQTTVNTAAPGATVILKNGSYANFYASFTKVATAQNPITIKAETVGGVTLTGDSRFVFKKSAYIIFEGFVFNCTGSNTLIKLEASNNIRISKNVFELNTPTSIKWIVVGGTYNDYTFQFLSHHNRIDHNIFKNKLTGGNFITIDGTYNEAQTENYQSHHDRIDHNYFYKNFPRAENEKESIRIGNSLLCNSSGFTTVEFNLFEECDGDPEIVSVKSNDNLIRHNTFNRNHGTLTLRQGNRTRVEGNYFFGGGKENAMFETQTIYTGGVRVYGTDHVIVNNYFEGLQGTVWDAPITLTQGEVITGSSTNFSLHYRPERITIAYNTLVNNAYGIELGYPKADGSYNKKLLDIKIANNLVVGSQNNLVKIYADQQGGVTWFNNIMYPTETAQLVTGGSAFTADQVLVQNPNLSLNGTIWKATNTSPIIADAVTSLNVNEDIDGQPRPSISNAGADNFSTELITYFPVTINDVGPNSPEESLSIVTSSAPAALLYPNPTKGYIELAIPFLQNEIEVELFNIHGQVVGKGVYPVVSGRIQLSLDNQASGVYFLRVNLDGKQVNYKVIKQ</sequence>
<dbReference type="Pfam" id="PF14592">
    <property type="entry name" value="Chondroitinas_B"/>
    <property type="match status" value="1"/>
</dbReference>
<dbReference type="SMART" id="SM00710">
    <property type="entry name" value="PbH1"/>
    <property type="match status" value="4"/>
</dbReference>
<protein>
    <submittedName>
        <fullName evidence="3">T9SS type A sorting domain-containing protein</fullName>
    </submittedName>
</protein>
<dbReference type="Pfam" id="PF18962">
    <property type="entry name" value="Por_Secre_tail"/>
    <property type="match status" value="1"/>
</dbReference>
<dbReference type="InterPro" id="IPR012334">
    <property type="entry name" value="Pectin_lyas_fold"/>
</dbReference>
<feature type="domain" description="Secretion system C-terminal sorting" evidence="2">
    <location>
        <begin position="534"/>
        <end position="606"/>
    </location>
</feature>
<accession>A0A4R5CEQ4</accession>
<dbReference type="Gene3D" id="2.160.20.10">
    <property type="entry name" value="Single-stranded right-handed beta-helix, Pectin lyase-like"/>
    <property type="match status" value="1"/>
</dbReference>
<dbReference type="EMBL" id="SMFK01000002">
    <property type="protein sequence ID" value="TDD98541.1"/>
    <property type="molecule type" value="Genomic_DNA"/>
</dbReference>
<dbReference type="InterPro" id="IPR006626">
    <property type="entry name" value="PbH1"/>
</dbReference>
<dbReference type="AlphaFoldDB" id="A0A4R5CEQ4"/>
<dbReference type="InterPro" id="IPR039513">
    <property type="entry name" value="PL-6"/>
</dbReference>